<dbReference type="Proteomes" id="UP001165060">
    <property type="component" value="Unassembled WGS sequence"/>
</dbReference>
<evidence type="ECO:0000256" key="1">
    <source>
        <dbReference type="SAM" id="SignalP"/>
    </source>
</evidence>
<feature type="signal peptide" evidence="1">
    <location>
        <begin position="1"/>
        <end position="19"/>
    </location>
</feature>
<dbReference type="InterPro" id="IPR036691">
    <property type="entry name" value="Endo/exonu/phosph_ase_sf"/>
</dbReference>
<gene>
    <name evidence="3" type="ORF">TeGR_g9999</name>
</gene>
<feature type="chain" id="PRO_5045086003" description="Endonuclease/exonuclease/phosphatase domain-containing protein" evidence="1">
    <location>
        <begin position="20"/>
        <end position="313"/>
    </location>
</feature>
<accession>A0ABQ6MGA1</accession>
<feature type="domain" description="Endonuclease/exonuclease/phosphatase" evidence="2">
    <location>
        <begin position="23"/>
        <end position="197"/>
    </location>
</feature>
<dbReference type="Gene3D" id="3.60.10.10">
    <property type="entry name" value="Endonuclease/exonuclease/phosphatase"/>
    <property type="match status" value="1"/>
</dbReference>
<name>A0ABQ6MGA1_9STRA</name>
<dbReference type="EMBL" id="BRYB01002804">
    <property type="protein sequence ID" value="GMI25718.1"/>
    <property type="molecule type" value="Genomic_DNA"/>
</dbReference>
<evidence type="ECO:0000313" key="4">
    <source>
        <dbReference type="Proteomes" id="UP001165060"/>
    </source>
</evidence>
<keyword evidence="1" id="KW-0732">Signal</keyword>
<comment type="caution">
    <text evidence="3">The sequence shown here is derived from an EMBL/GenBank/DDBJ whole genome shotgun (WGS) entry which is preliminary data.</text>
</comment>
<dbReference type="Pfam" id="PF03372">
    <property type="entry name" value="Exo_endo_phos"/>
    <property type="match status" value="1"/>
</dbReference>
<proteinExistence type="predicted"/>
<sequence>MVARRSLAVLFLLTPSAAPLTSLTWNVMCPDDEYNGSWGCPLQISLCPPPSRASCTASRQDREWARLERSGVDVVMLQEATGGFFARQAPGSSYSLAASSGQCGVLVRSALAGSVTGTFNAALPSLTGCPLAPGVSLGGASFLSAHVEAGVEDMAAWFEAAAAELEKLGGPVVVGGDFNHNASEAGAPVGWRIAAPGRTAVGNGTSQHQDDWTGAFDGFFHTAGISVEGVEASTEGFMPKSVLGFGQGGEVRERSRFRASADMSALYWSEDADWGEDGDGGALVEGAGPDAEAMSDHLMVVARVEVEEELSSS</sequence>
<dbReference type="SUPFAM" id="SSF56219">
    <property type="entry name" value="DNase I-like"/>
    <property type="match status" value="1"/>
</dbReference>
<protein>
    <recommendedName>
        <fullName evidence="2">Endonuclease/exonuclease/phosphatase domain-containing protein</fullName>
    </recommendedName>
</protein>
<organism evidence="3 4">
    <name type="scientific">Tetraparma gracilis</name>
    <dbReference type="NCBI Taxonomy" id="2962635"/>
    <lineage>
        <taxon>Eukaryota</taxon>
        <taxon>Sar</taxon>
        <taxon>Stramenopiles</taxon>
        <taxon>Ochrophyta</taxon>
        <taxon>Bolidophyceae</taxon>
        <taxon>Parmales</taxon>
        <taxon>Triparmaceae</taxon>
        <taxon>Tetraparma</taxon>
    </lineage>
</organism>
<evidence type="ECO:0000259" key="2">
    <source>
        <dbReference type="Pfam" id="PF03372"/>
    </source>
</evidence>
<dbReference type="InterPro" id="IPR005135">
    <property type="entry name" value="Endo/exonuclease/phosphatase"/>
</dbReference>
<keyword evidence="4" id="KW-1185">Reference proteome</keyword>
<evidence type="ECO:0000313" key="3">
    <source>
        <dbReference type="EMBL" id="GMI25718.1"/>
    </source>
</evidence>
<reference evidence="3 4" key="1">
    <citation type="journal article" date="2023" name="Commun. Biol.">
        <title>Genome analysis of Parmales, the sister group of diatoms, reveals the evolutionary specialization of diatoms from phago-mixotrophs to photoautotrophs.</title>
        <authorList>
            <person name="Ban H."/>
            <person name="Sato S."/>
            <person name="Yoshikawa S."/>
            <person name="Yamada K."/>
            <person name="Nakamura Y."/>
            <person name="Ichinomiya M."/>
            <person name="Sato N."/>
            <person name="Blanc-Mathieu R."/>
            <person name="Endo H."/>
            <person name="Kuwata A."/>
            <person name="Ogata H."/>
        </authorList>
    </citation>
    <scope>NUCLEOTIDE SEQUENCE [LARGE SCALE GENOMIC DNA]</scope>
</reference>